<dbReference type="InterPro" id="IPR016197">
    <property type="entry name" value="Chromo-like_dom_sf"/>
</dbReference>
<protein>
    <recommendedName>
        <fullName evidence="4">Chromo domain-containing protein</fullName>
    </recommendedName>
</protein>
<dbReference type="OrthoDB" id="78362at2759"/>
<dbReference type="GO" id="GO:0015074">
    <property type="term" value="P:DNA integration"/>
    <property type="evidence" value="ECO:0007669"/>
    <property type="project" value="InterPro"/>
</dbReference>
<dbReference type="InterPro" id="IPR012337">
    <property type="entry name" value="RNaseH-like_sf"/>
</dbReference>
<dbReference type="SUPFAM" id="SSF54160">
    <property type="entry name" value="Chromo domain-like"/>
    <property type="match status" value="1"/>
</dbReference>
<dbReference type="InterPro" id="IPR000953">
    <property type="entry name" value="Chromo/chromo_shadow_dom"/>
</dbReference>
<dbReference type="PROSITE" id="PS50013">
    <property type="entry name" value="CHROMO_2"/>
    <property type="match status" value="1"/>
</dbReference>
<dbReference type="EMBL" id="KI914001">
    <property type="protein sequence ID" value="ETV92295.1"/>
    <property type="molecule type" value="Genomic_DNA"/>
</dbReference>
<dbReference type="InterPro" id="IPR001584">
    <property type="entry name" value="Integrase_cat-core"/>
</dbReference>
<dbReference type="AlphaFoldDB" id="A0A024TDR6"/>
<feature type="domain" description="Integrase catalytic" evidence="2">
    <location>
        <begin position="1"/>
        <end position="83"/>
    </location>
</feature>
<name>A0A024TDR6_9STRA</name>
<dbReference type="GeneID" id="20090403"/>
<organism evidence="3">
    <name type="scientific">Aphanomyces invadans</name>
    <dbReference type="NCBI Taxonomy" id="157072"/>
    <lineage>
        <taxon>Eukaryota</taxon>
        <taxon>Sar</taxon>
        <taxon>Stramenopiles</taxon>
        <taxon>Oomycota</taxon>
        <taxon>Saprolegniomycetes</taxon>
        <taxon>Saprolegniales</taxon>
        <taxon>Verrucalvaceae</taxon>
        <taxon>Aphanomyces</taxon>
    </lineage>
</organism>
<proteinExistence type="predicted"/>
<evidence type="ECO:0008006" key="4">
    <source>
        <dbReference type="Google" id="ProtNLM"/>
    </source>
</evidence>
<dbReference type="GO" id="GO:0003676">
    <property type="term" value="F:nucleic acid binding"/>
    <property type="evidence" value="ECO:0007669"/>
    <property type="project" value="InterPro"/>
</dbReference>
<dbReference type="RefSeq" id="XP_008879046.1">
    <property type="nucleotide sequence ID" value="XM_008880824.1"/>
</dbReference>
<evidence type="ECO:0000313" key="3">
    <source>
        <dbReference type="EMBL" id="ETV92295.1"/>
    </source>
</evidence>
<evidence type="ECO:0000259" key="1">
    <source>
        <dbReference type="PROSITE" id="PS50013"/>
    </source>
</evidence>
<evidence type="ECO:0000259" key="2">
    <source>
        <dbReference type="PROSITE" id="PS50994"/>
    </source>
</evidence>
<dbReference type="PROSITE" id="PS50994">
    <property type="entry name" value="INTEGRASE"/>
    <property type="match status" value="1"/>
</dbReference>
<dbReference type="SUPFAM" id="SSF53098">
    <property type="entry name" value="Ribonuclease H-like"/>
    <property type="match status" value="1"/>
</dbReference>
<gene>
    <name evidence="3" type="ORF">H310_13353</name>
</gene>
<sequence length="271" mass="31272">MNELATRLNVQHNIVLAYCPWRNGTVERVNRDILGLMRIMLRETRLKETEWDYLLPLVQANINQTPVATLDHMSPMECFTGLEPTTPLTTIEIHSSIINRRRAAENKRMPEKANQVEMQVTEGDFVLWSRVDENNHYPKLLVTWTGPYRVIECLPYSCVIEHLITGTQREAHHSRLKFYAESHFMITEEILDHISEQGTTLAVGKIEDARCNPDSNQWELLIQWKGLESHESSWEQLPAMYREIPSLVQSFADQLPNGAKRVGLVEALAQL</sequence>
<dbReference type="Gene3D" id="2.40.50.40">
    <property type="match status" value="1"/>
</dbReference>
<accession>A0A024TDR6</accession>
<dbReference type="VEuPathDB" id="FungiDB:H310_13353"/>
<dbReference type="eggNOG" id="ENOG502S2FT">
    <property type="taxonomic scope" value="Eukaryota"/>
</dbReference>
<dbReference type="InterPro" id="IPR036397">
    <property type="entry name" value="RNaseH_sf"/>
</dbReference>
<dbReference type="Gene3D" id="3.30.420.10">
    <property type="entry name" value="Ribonuclease H-like superfamily/Ribonuclease H"/>
    <property type="match status" value="1"/>
</dbReference>
<reference evidence="3" key="1">
    <citation type="submission" date="2013-12" db="EMBL/GenBank/DDBJ databases">
        <title>The Genome Sequence of Aphanomyces invadans NJM9701.</title>
        <authorList>
            <consortium name="The Broad Institute Genomics Platform"/>
            <person name="Russ C."/>
            <person name="Tyler B."/>
            <person name="van West P."/>
            <person name="Dieguez-Uribeondo J."/>
            <person name="Young S.K."/>
            <person name="Zeng Q."/>
            <person name="Gargeya S."/>
            <person name="Fitzgerald M."/>
            <person name="Abouelleil A."/>
            <person name="Alvarado L."/>
            <person name="Chapman S.B."/>
            <person name="Gainer-Dewar J."/>
            <person name="Goldberg J."/>
            <person name="Griggs A."/>
            <person name="Gujja S."/>
            <person name="Hansen M."/>
            <person name="Howarth C."/>
            <person name="Imamovic A."/>
            <person name="Ireland A."/>
            <person name="Larimer J."/>
            <person name="McCowan C."/>
            <person name="Murphy C."/>
            <person name="Pearson M."/>
            <person name="Poon T.W."/>
            <person name="Priest M."/>
            <person name="Roberts A."/>
            <person name="Saif S."/>
            <person name="Shea T."/>
            <person name="Sykes S."/>
            <person name="Wortman J."/>
            <person name="Nusbaum C."/>
            <person name="Birren B."/>
        </authorList>
    </citation>
    <scope>NUCLEOTIDE SEQUENCE [LARGE SCALE GENOMIC DNA]</scope>
    <source>
        <strain evidence="3">NJM9701</strain>
    </source>
</reference>
<feature type="domain" description="Chromo" evidence="1">
    <location>
        <begin position="185"/>
        <end position="251"/>
    </location>
</feature>